<name>A0ABS0C5Q7_9NOCA</name>
<evidence type="ECO:0008006" key="3">
    <source>
        <dbReference type="Google" id="ProtNLM"/>
    </source>
</evidence>
<sequence>MGEEFWARPSQIAGLSKLVTDLGTDCTNIAKFIGENGPPKGELFTGVIISDLVQPLRSLTDLTRGRMHEIGVHNLSTGAELNKAAWMYHRQDQQNYSTLNAHTQDVPSAVPGEYGADTERPGQTDAYADPVSYPKPESVSLDPPQVNREDTAALLGEIAPWLREANESIKHVTRMAGKEVDPLVLVLAPIEGNWNELRRIGESYKVAGNAMEASGKNLENGVELVGEHWNGKAAISFEENWARRQIAAMKWEGPVGRVIADVFGLVADEIRNGVKTALTKLRDMLLDYIDVKSAKGILKNAIKKVPGVGWCVEAVDLGHKIYTIVSTIREIVDKIEELKNQLKEFLSFISDPVGKAAGKVTEKLEPYLKRAAVGKDLTEIAQVNHTLERPRDSYDVGSGAQPWENA</sequence>
<dbReference type="Proteomes" id="UP000807309">
    <property type="component" value="Unassembled WGS sequence"/>
</dbReference>
<gene>
    <name evidence="1" type="ORF">IU470_11405</name>
</gene>
<comment type="caution">
    <text evidence="1">The sequence shown here is derived from an EMBL/GenBank/DDBJ whole genome shotgun (WGS) entry which is preliminary data.</text>
</comment>
<evidence type="ECO:0000313" key="2">
    <source>
        <dbReference type="Proteomes" id="UP000807309"/>
    </source>
</evidence>
<proteinExistence type="predicted"/>
<protein>
    <recommendedName>
        <fullName evidence="3">ESX-1 secretion-associated protein EspA/EspE-like domain-containing protein</fullName>
    </recommendedName>
</protein>
<organism evidence="1 2">
    <name type="scientific">Nocardia abscessus</name>
    <dbReference type="NCBI Taxonomy" id="120957"/>
    <lineage>
        <taxon>Bacteria</taxon>
        <taxon>Bacillati</taxon>
        <taxon>Actinomycetota</taxon>
        <taxon>Actinomycetes</taxon>
        <taxon>Mycobacteriales</taxon>
        <taxon>Nocardiaceae</taxon>
        <taxon>Nocardia</taxon>
    </lineage>
</organism>
<dbReference type="EMBL" id="JADLRE010000007">
    <property type="protein sequence ID" value="MBF6225706.1"/>
    <property type="molecule type" value="Genomic_DNA"/>
</dbReference>
<evidence type="ECO:0000313" key="1">
    <source>
        <dbReference type="EMBL" id="MBF6225706.1"/>
    </source>
</evidence>
<accession>A0ABS0C5Q7</accession>
<dbReference type="RefSeq" id="WP_195032926.1">
    <property type="nucleotide sequence ID" value="NZ_JADLRE010000007.1"/>
</dbReference>
<reference evidence="1 2" key="1">
    <citation type="submission" date="2020-10" db="EMBL/GenBank/DDBJ databases">
        <title>Identification of Nocardia species via Next-generation sequencing and recognition of intraspecies genetic diversity.</title>
        <authorList>
            <person name="Li P."/>
            <person name="Li P."/>
            <person name="Lu B."/>
        </authorList>
    </citation>
    <scope>NUCLEOTIDE SEQUENCE [LARGE SCALE GENOMIC DNA]</scope>
    <source>
        <strain evidence="1 2">N-11</strain>
    </source>
</reference>
<keyword evidence="2" id="KW-1185">Reference proteome</keyword>